<dbReference type="EMBL" id="JAAPAO010002637">
    <property type="protein sequence ID" value="KAF4647405.1"/>
    <property type="molecule type" value="Genomic_DNA"/>
</dbReference>
<dbReference type="OrthoDB" id="419294at2759"/>
<dbReference type="PANTHER" id="PTHR33050">
    <property type="entry name" value="REVERSE TRANSCRIPTASE DOMAIN-CONTAINING PROTEIN"/>
    <property type="match status" value="1"/>
</dbReference>
<dbReference type="Proteomes" id="UP000591131">
    <property type="component" value="Unassembled WGS sequence"/>
</dbReference>
<feature type="non-terminal residue" evidence="1">
    <location>
        <position position="1"/>
    </location>
</feature>
<gene>
    <name evidence="1" type="ORF">FOL47_004647</name>
</gene>
<dbReference type="PANTHER" id="PTHR33050:SF7">
    <property type="entry name" value="RIBONUCLEASE H"/>
    <property type="match status" value="1"/>
</dbReference>
<evidence type="ECO:0000313" key="2">
    <source>
        <dbReference type="Proteomes" id="UP000591131"/>
    </source>
</evidence>
<feature type="non-terminal residue" evidence="1">
    <location>
        <position position="215"/>
    </location>
</feature>
<keyword evidence="2" id="KW-1185">Reference proteome</keyword>
<dbReference type="InterPro" id="IPR052055">
    <property type="entry name" value="Hepadnavirus_pol/RT"/>
</dbReference>
<proteinExistence type="predicted"/>
<evidence type="ECO:0000313" key="1">
    <source>
        <dbReference type="EMBL" id="KAF4647405.1"/>
    </source>
</evidence>
<reference evidence="1 2" key="1">
    <citation type="submission" date="2020-04" db="EMBL/GenBank/DDBJ databases">
        <title>Perkinsus chesapeaki whole genome sequence.</title>
        <authorList>
            <person name="Bogema D.R."/>
        </authorList>
    </citation>
    <scope>NUCLEOTIDE SEQUENCE [LARGE SCALE GENOMIC DNA]</scope>
    <source>
        <strain evidence="1">ATCC PRA-425</strain>
    </source>
</reference>
<protein>
    <submittedName>
        <fullName evidence="1">Uncharacterized protein</fullName>
    </submittedName>
</protein>
<name>A0A7J6KJE4_PERCH</name>
<comment type="caution">
    <text evidence="1">The sequence shown here is derived from an EMBL/GenBank/DDBJ whole genome shotgun (WGS) entry which is preliminary data.</text>
</comment>
<accession>A0A7J6KJE4</accession>
<sequence length="215" mass="23386">QVPCHPDSYKMTVIFLKNPDSGKAEAFFHTAQPFGSASSVLNYCRLSQALAHIGRVIFGIPVLNYLDDYFSVEPTGCADSAYDTWSWLHATLGWKLNIDKGVRPAKEVQILGIVLSIKDGKVSFNVPDEKLSVLLDSTDSALKEGHISLASCSKLYMHYGHHISRGVLSRSATLALDMLGSLLRSSKAKRSVPLCGSWYSATDNVVLYTDASGTG</sequence>
<dbReference type="AlphaFoldDB" id="A0A7J6KJE4"/>
<organism evidence="1 2">
    <name type="scientific">Perkinsus chesapeaki</name>
    <name type="common">Clam parasite</name>
    <name type="synonym">Perkinsus andrewsi</name>
    <dbReference type="NCBI Taxonomy" id="330153"/>
    <lineage>
        <taxon>Eukaryota</taxon>
        <taxon>Sar</taxon>
        <taxon>Alveolata</taxon>
        <taxon>Perkinsozoa</taxon>
        <taxon>Perkinsea</taxon>
        <taxon>Perkinsida</taxon>
        <taxon>Perkinsidae</taxon>
        <taxon>Perkinsus</taxon>
    </lineage>
</organism>